<sequence>MLTTIPVTRTIGILIALATYVKVIFANPAFAIQARADVTGITYDFGTFNDVQVLGKLVPAPKDSCNLIILGNGDTWEDLKKATRVFPYCNPAGPKKQAQGEPLHSVAKIVLEDSFENPTEHATLFYVLGELEEVQDHPDQVRGSSLKAFNLKGKEINLDTGDTTRYNGMGGVVSVPPNGKWIPEELGPYANPWVMAIGAAFVYEPSAWSGNY</sequence>
<comment type="caution">
    <text evidence="1">The sequence shown here is derived from an EMBL/GenBank/DDBJ whole genome shotgun (WGS) entry which is preliminary data.</text>
</comment>
<dbReference type="EMBL" id="JASBWT010000003">
    <property type="protein sequence ID" value="KAJ9106073.1"/>
    <property type="molecule type" value="Genomic_DNA"/>
</dbReference>
<proteinExistence type="predicted"/>
<accession>A0ACC2W2Z0</accession>
<keyword evidence="2" id="KW-1185">Reference proteome</keyword>
<reference evidence="1" key="1">
    <citation type="submission" date="2023-04" db="EMBL/GenBank/DDBJ databases">
        <title>Draft Genome sequencing of Naganishia species isolated from polar environments using Oxford Nanopore Technology.</title>
        <authorList>
            <person name="Leo P."/>
            <person name="Venkateswaran K."/>
        </authorList>
    </citation>
    <scope>NUCLEOTIDE SEQUENCE</scope>
    <source>
        <strain evidence="1">MNA-CCFEE 5423</strain>
    </source>
</reference>
<protein>
    <submittedName>
        <fullName evidence="1">Uncharacterized protein</fullName>
    </submittedName>
</protein>
<evidence type="ECO:0000313" key="2">
    <source>
        <dbReference type="Proteomes" id="UP001227268"/>
    </source>
</evidence>
<name>A0ACC2W2Z0_9TREE</name>
<organism evidence="1 2">
    <name type="scientific">Naganishia friedmannii</name>
    <dbReference type="NCBI Taxonomy" id="89922"/>
    <lineage>
        <taxon>Eukaryota</taxon>
        <taxon>Fungi</taxon>
        <taxon>Dikarya</taxon>
        <taxon>Basidiomycota</taxon>
        <taxon>Agaricomycotina</taxon>
        <taxon>Tremellomycetes</taxon>
        <taxon>Filobasidiales</taxon>
        <taxon>Filobasidiaceae</taxon>
        <taxon>Naganishia</taxon>
    </lineage>
</organism>
<dbReference type="Proteomes" id="UP001227268">
    <property type="component" value="Unassembled WGS sequence"/>
</dbReference>
<gene>
    <name evidence="1" type="ORF">QFC21_001211</name>
</gene>
<evidence type="ECO:0000313" key="1">
    <source>
        <dbReference type="EMBL" id="KAJ9106073.1"/>
    </source>
</evidence>